<dbReference type="Proteomes" id="UP000033187">
    <property type="component" value="Chromosome 1"/>
</dbReference>
<dbReference type="AlphaFoldDB" id="A0A0D6JFD4"/>
<protein>
    <submittedName>
        <fullName evidence="1">Uncharacterized protein</fullName>
    </submittedName>
</protein>
<sequence>MPAGGDHLRNAGKLSVLFSASDERLLTKGSLLIAQGIDPWVLSSQMTFMAQKMGISGQSCRLRVGILRHRLKGWRGIVLRGGFCLVLCKEYIGRTAQLPLGSSDVANALRRRSTRTRRGQAHGLRNACR</sequence>
<accession>A0A0D6JFD4</accession>
<gene>
    <name evidence="1" type="ORF">YBN1229_v1_2034</name>
</gene>
<dbReference type="KEGG" id="fiy:BN1229_v1_2034"/>
<dbReference type="KEGG" id="fil:BN1229_v1_2032"/>
<evidence type="ECO:0000313" key="1">
    <source>
        <dbReference type="EMBL" id="CPR19157.1"/>
    </source>
</evidence>
<organism evidence="1 2">
    <name type="scientific">Candidatus Filomicrobium marinum</name>
    <dbReference type="NCBI Taxonomy" id="1608628"/>
    <lineage>
        <taxon>Bacteria</taxon>
        <taxon>Pseudomonadati</taxon>
        <taxon>Pseudomonadota</taxon>
        <taxon>Alphaproteobacteria</taxon>
        <taxon>Hyphomicrobiales</taxon>
        <taxon>Hyphomicrobiaceae</taxon>
        <taxon>Filomicrobium</taxon>
    </lineage>
</organism>
<dbReference type="EMBL" id="LN829119">
    <property type="protein sequence ID" value="CPR19157.1"/>
    <property type="molecule type" value="Genomic_DNA"/>
</dbReference>
<keyword evidence="2" id="KW-1185">Reference proteome</keyword>
<evidence type="ECO:0000313" key="2">
    <source>
        <dbReference type="Proteomes" id="UP000033187"/>
    </source>
</evidence>
<proteinExistence type="predicted"/>
<reference evidence="2" key="1">
    <citation type="submission" date="2015-02" db="EMBL/GenBank/DDBJ databases">
        <authorList>
            <person name="Chooi Y.-H."/>
        </authorList>
    </citation>
    <scope>NUCLEOTIDE SEQUENCE [LARGE SCALE GENOMIC DNA]</scope>
    <source>
        <strain evidence="2">strain Y</strain>
    </source>
</reference>
<name>A0A0D6JFD4_9HYPH</name>